<dbReference type="RefSeq" id="XP_067178337.1">
    <property type="nucleotide sequence ID" value="XM_067322474.1"/>
</dbReference>
<dbReference type="OrthoDB" id="267578at2759"/>
<evidence type="ECO:0000313" key="2">
    <source>
        <dbReference type="EMBL" id="KAG5477699.1"/>
    </source>
</evidence>
<accession>A0A836GRM7</accession>
<dbReference type="KEGG" id="lmat:92514986"/>
<reference evidence="3" key="2">
    <citation type="journal article" date="2021" name="Sci. Data">
        <title>Chromosome-scale genome sequencing, assembly and annotation of six genomes from subfamily Leishmaniinae.</title>
        <authorList>
            <person name="Almutairi H."/>
            <person name="Urbaniak M.D."/>
            <person name="Bates M.D."/>
            <person name="Jariyapan N."/>
            <person name="Kwakye-Nuako G."/>
            <person name="Thomaz Soccol V."/>
            <person name="Al-Salem W.S."/>
            <person name="Dillon R.J."/>
            <person name="Bates P.A."/>
            <person name="Gatherer D."/>
        </authorList>
    </citation>
    <scope>NUCLEOTIDE SEQUENCE [LARGE SCALE GENOMIC DNA]</scope>
</reference>
<gene>
    <name evidence="2" type="ORF">LSCM1_04995</name>
</gene>
<feature type="region of interest" description="Disordered" evidence="1">
    <location>
        <begin position="345"/>
        <end position="370"/>
    </location>
</feature>
<feature type="compositionally biased region" description="Basic and acidic residues" evidence="1">
    <location>
        <begin position="294"/>
        <end position="305"/>
    </location>
</feature>
<evidence type="ECO:0000313" key="3">
    <source>
        <dbReference type="Proteomes" id="UP000673552"/>
    </source>
</evidence>
<evidence type="ECO:0000256" key="1">
    <source>
        <dbReference type="SAM" id="MobiDB-lite"/>
    </source>
</evidence>
<name>A0A836GRM7_9TRYP</name>
<comment type="caution">
    <text evidence="2">The sequence shown here is derived from an EMBL/GenBank/DDBJ whole genome shotgun (WGS) entry which is preliminary data.</text>
</comment>
<feature type="region of interest" description="Disordered" evidence="1">
    <location>
        <begin position="282"/>
        <end position="305"/>
    </location>
</feature>
<dbReference type="Proteomes" id="UP000673552">
    <property type="component" value="Unassembled WGS sequence"/>
</dbReference>
<dbReference type="GeneID" id="92514986"/>
<dbReference type="EMBL" id="JAFEUZ010000024">
    <property type="protein sequence ID" value="KAG5477699.1"/>
    <property type="molecule type" value="Genomic_DNA"/>
</dbReference>
<protein>
    <submittedName>
        <fullName evidence="2">Uncharacterized protein</fullName>
    </submittedName>
</protein>
<organism evidence="2 3">
    <name type="scientific">Leishmania martiniquensis</name>
    <dbReference type="NCBI Taxonomy" id="1580590"/>
    <lineage>
        <taxon>Eukaryota</taxon>
        <taxon>Discoba</taxon>
        <taxon>Euglenozoa</taxon>
        <taxon>Kinetoplastea</taxon>
        <taxon>Metakinetoplastina</taxon>
        <taxon>Trypanosomatida</taxon>
        <taxon>Trypanosomatidae</taxon>
        <taxon>Leishmaniinae</taxon>
        <taxon>Leishmania</taxon>
    </lineage>
</organism>
<keyword evidence="3" id="KW-1185">Reference proteome</keyword>
<dbReference type="AlphaFoldDB" id="A0A836GRM7"/>
<sequence>MAYVRTMEFGIGCRLSPADTSSRDKRKADRITHLRPSSTTGRHSVWCDLILVEVGYRPLESTNVVLVVTDRKVLLRVVATGFVFTVYLQDIVQVRHVVPAHAVELHVVVPSTAVSEERHLPELEEYVAAAHRLYRVYPKERGRHCTSLCAELFLVMAPLLPPHAQQVSEESDVDDAFTWYERIEARSLLPGKLQEEVGMRELERISNPLPRTPSSGGVARLATTHTRAQQHSKTRGQGRLARSLASSCRGFLGPADLFDDVGMASHLRRIYVVPSPDFWRLSKGSPPSAPPTLRSHEKCSPSHLHHDASAGVESLRAFDSPVTTEQQHTSKRMPKSHGTFFATSAPVPIQQTPPRVPSGAAENERSLHRPPCTYSSMRGRALPSTANTCSLHPFTVPTPPLPASSSARPSWLHAQQPVNLEYGPTASG</sequence>
<reference evidence="3" key="1">
    <citation type="journal article" date="2021" name="Microbiol. Resour. Announc.">
        <title>LGAAP: Leishmaniinae Genome Assembly and Annotation Pipeline.</title>
        <authorList>
            <person name="Almutairi H."/>
            <person name="Urbaniak M.D."/>
            <person name="Bates M.D."/>
            <person name="Jariyapan N."/>
            <person name="Kwakye-Nuako G."/>
            <person name="Thomaz-Soccol V."/>
            <person name="Al-Salem W.S."/>
            <person name="Dillon R.J."/>
            <person name="Bates P.A."/>
            <person name="Gatherer D."/>
        </authorList>
    </citation>
    <scope>NUCLEOTIDE SEQUENCE [LARGE SCALE GENOMIC DNA]</scope>
</reference>
<proteinExistence type="predicted"/>